<dbReference type="InterPro" id="IPR019270">
    <property type="entry name" value="DUF2283"/>
</dbReference>
<dbReference type="Pfam" id="PF10049">
    <property type="entry name" value="DUF2283"/>
    <property type="match status" value="1"/>
</dbReference>
<reference evidence="1" key="1">
    <citation type="journal article" date="2018" name="Nat. Commun.">
        <title>Diversity and evolution of the emerging Pandoraviridae family.</title>
        <authorList>
            <person name="Legendre M."/>
            <person name="Fabre E."/>
            <person name="Poirot O."/>
            <person name="Jeudy S."/>
            <person name="Lartigue A."/>
            <person name="Alempic J.M."/>
            <person name="Beucher L."/>
            <person name="Philippe N."/>
            <person name="Bertaux L."/>
            <person name="Christo-Foroux E."/>
            <person name="Labadie K."/>
            <person name="Coute Y."/>
            <person name="Abergel C."/>
            <person name="Claverie J.M."/>
        </authorList>
    </citation>
    <scope>NUCLEOTIDE SEQUENCE [LARGE SCALE GENOMIC DNA]</scope>
    <source>
        <strain evidence="1">Quercus</strain>
    </source>
</reference>
<dbReference type="KEGG" id="vg:36843682"/>
<dbReference type="Proteomes" id="UP000248852">
    <property type="component" value="Segment"/>
</dbReference>
<evidence type="ECO:0000313" key="1">
    <source>
        <dbReference type="EMBL" id="AVK74541.1"/>
    </source>
</evidence>
<dbReference type="GeneID" id="36843682"/>
<name>A0A2U7U7Y7_9VIRU</name>
<dbReference type="EMBL" id="MG011689">
    <property type="protein sequence ID" value="AVK74541.1"/>
    <property type="molecule type" value="Genomic_DNA"/>
</dbReference>
<protein>
    <submittedName>
        <fullName evidence="1">Uncharacterized protein</fullName>
    </submittedName>
</protein>
<sequence>MALGGFFLPHLQQGRVASAHCKLERETNRRHGIQTTTVTTANMSDVVVHCVVDVDNDLLHVLFGGTRPDELGITAAPCDHAPWITQGVDDNGRISVVTVAHATVNCAPGALPLTAANVRREYDPEVDILTVYLVDPQDSQYAPDGCLTDATGGVIYEVDIHQRLLSIEFLRASTEIHGL</sequence>
<gene>
    <name evidence="1" type="ORF">pqer_cds_119</name>
</gene>
<proteinExistence type="predicted"/>
<organism evidence="1">
    <name type="scientific">Pandoravirus quercus</name>
    <dbReference type="NCBI Taxonomy" id="2107709"/>
    <lineage>
        <taxon>Viruses</taxon>
        <taxon>Pandoravirus</taxon>
    </lineage>
</organism>
<dbReference type="RefSeq" id="YP_009482810.1">
    <property type="nucleotide sequence ID" value="NC_037667.1"/>
</dbReference>
<accession>A0A2U7U7Y7</accession>